<dbReference type="Proteomes" id="UP000297288">
    <property type="component" value="Unassembled WGS sequence"/>
</dbReference>
<dbReference type="Pfam" id="PF04754">
    <property type="entry name" value="Transposase_31"/>
    <property type="match status" value="1"/>
</dbReference>
<dbReference type="InterPro" id="IPR006842">
    <property type="entry name" value="Transposase_31"/>
</dbReference>
<feature type="domain" description="Transposase (putative) YhgA-like" evidence="1">
    <location>
        <begin position="2"/>
        <end position="80"/>
    </location>
</feature>
<gene>
    <name evidence="3" type="ORF">E4650_09885</name>
    <name evidence="2" type="ORF">E4650_10075</name>
</gene>
<dbReference type="AlphaFoldDB" id="A0A4Z0W1M7"/>
<evidence type="ECO:0000313" key="3">
    <source>
        <dbReference type="EMBL" id="TGG86736.1"/>
    </source>
</evidence>
<reference evidence="2 4" key="1">
    <citation type="submission" date="2019-04" db="EMBL/GenBank/DDBJ databases">
        <title>Draft genome sequence data and analysis of a Fermenting Bacterium, Geotoga petraea strain HO-Geo1, isolated from heavy-oil petroleum reservoir in Russia.</title>
        <authorList>
            <person name="Grouzdev D.S."/>
            <person name="Semenova E.M."/>
            <person name="Sokolova D.S."/>
            <person name="Tourova T.P."/>
            <person name="Poltaraus A.B."/>
            <person name="Nazina T.N."/>
        </authorList>
    </citation>
    <scope>NUCLEOTIDE SEQUENCE [LARGE SCALE GENOMIC DNA]</scope>
    <source>
        <strain evidence="2 4">HO-Geo1</strain>
    </source>
</reference>
<protein>
    <recommendedName>
        <fullName evidence="1">Transposase (putative) YhgA-like domain-containing protein</fullName>
    </recommendedName>
</protein>
<organism evidence="2 4">
    <name type="scientific">Geotoga petraea</name>
    <dbReference type="NCBI Taxonomy" id="28234"/>
    <lineage>
        <taxon>Bacteria</taxon>
        <taxon>Thermotogati</taxon>
        <taxon>Thermotogota</taxon>
        <taxon>Thermotogae</taxon>
        <taxon>Petrotogales</taxon>
        <taxon>Petrotogaceae</taxon>
        <taxon>Geotoga</taxon>
    </lineage>
</organism>
<comment type="caution">
    <text evidence="2">The sequence shown here is derived from an EMBL/GenBank/DDBJ whole genome shotgun (WGS) entry which is preliminary data.</text>
</comment>
<evidence type="ECO:0000259" key="1">
    <source>
        <dbReference type="Pfam" id="PF04754"/>
    </source>
</evidence>
<name>A0A4Z0W1M7_9BACT</name>
<dbReference type="EMBL" id="SRME01000011">
    <property type="protein sequence ID" value="TGG86650.1"/>
    <property type="molecule type" value="Genomic_DNA"/>
</dbReference>
<sequence>MSNKLIDHIENREKYPEKINKYIPNYEYEIIELNDKTNQEIKGPILLKIILETLKAIKQKEKNKFIDNFKKILNLMDSYEKIDSQKAREIFGFIIYYILITRDDTDEYELKEIDIKRGDLIMTRGRQLYEDGIKKGIEKGKLDAARKLLNKALDKKTISEVTELSIDQIKKIEEEMNQNKN</sequence>
<accession>A0A4Z0W1M7</accession>
<evidence type="ECO:0000313" key="2">
    <source>
        <dbReference type="EMBL" id="TGG86650.1"/>
    </source>
</evidence>
<proteinExistence type="predicted"/>
<dbReference type="EMBL" id="SRME01000009">
    <property type="protein sequence ID" value="TGG86736.1"/>
    <property type="molecule type" value="Genomic_DNA"/>
</dbReference>
<evidence type="ECO:0000313" key="4">
    <source>
        <dbReference type="Proteomes" id="UP000297288"/>
    </source>
</evidence>